<evidence type="ECO:0008006" key="15">
    <source>
        <dbReference type="Google" id="ProtNLM"/>
    </source>
</evidence>
<dbReference type="GO" id="GO:0090307">
    <property type="term" value="P:mitotic spindle assembly"/>
    <property type="evidence" value="ECO:0000318"/>
    <property type="project" value="GO_Central"/>
</dbReference>
<keyword evidence="14" id="KW-1185">Reference proteome</keyword>
<evidence type="ECO:0000259" key="12">
    <source>
        <dbReference type="Pfam" id="PF12214"/>
    </source>
</evidence>
<feature type="compositionally biased region" description="Basic and acidic residues" evidence="9">
    <location>
        <begin position="590"/>
        <end position="601"/>
    </location>
</feature>
<evidence type="ECO:0000259" key="11">
    <source>
        <dbReference type="Pfam" id="PF06886"/>
    </source>
</evidence>
<gene>
    <name evidence="13" type="ORF">SELMODRAFT_423729</name>
</gene>
<feature type="domain" description="TPX2 central" evidence="12">
    <location>
        <begin position="155"/>
        <end position="243"/>
    </location>
</feature>
<keyword evidence="8" id="KW-0175">Coiled coil</keyword>
<evidence type="ECO:0000256" key="9">
    <source>
        <dbReference type="SAM" id="MobiDB-lite"/>
    </source>
</evidence>
<dbReference type="GO" id="GO:0005880">
    <property type="term" value="C:nuclear microtubule"/>
    <property type="evidence" value="ECO:0000318"/>
    <property type="project" value="GO_Central"/>
</dbReference>
<dbReference type="HOGENOM" id="CLU_426055_0_0_1"/>
<keyword evidence="5" id="KW-0493">Microtubule</keyword>
<sequence length="646" mass="74367">MDDIENMAPAPVKVMPATVIEVPKPSPLKEISVNVVDCPSTTTPFKRPLCSNASKHGQALTAPKNSMRSLTRYARDTVVKKMKKSIEMVMGTDENANKKQKVETGCVKQGGKPGSPFMSLAEKVLKFQIKTPERFRNHSQQELSTSLLQHQKSALKLTVPKEPELETSHRARPPRVKSTAELEEEMLAKIPKFKARPMNKKIFEAPHVPAISKRNAQQPEFQEFHLRTTERALQHICSASEASVSDVNERRKSAPGDLREPREPQLHTAARARPTKVKSREEMEIEELQKVPKFKARPLNKKIFESRGDLGIFRSQKRQLTVPVEFHFATDERCQHPSNDHDTTITEKLEKLSLHSQEAHCPAGPTVPRPFHLVTEHRGEANKTRFMQELFERELEERNLRVPKANPLPFTTDIPAIPPKPQPKDCTRPEPFELESLVRHEEELQRKAEELARLELEEAAMRQFHAQPAPVFDFVFMPERSRAPLTEVQEFCFRAEARAAERAEFDKKVMEKQNHYKHIREELEAARRVEEGKLVKALRREMIPLARPMPVFGKPFVPHRSKREPTRAISPRLRVLDRKERRQSTQQRQSNERRRSVELRRASTMSAQKKAQMRYLKFLMLISQTVNFVVAPAIVFIIHLLLISVN</sequence>
<dbReference type="FunCoup" id="D8SMP2">
    <property type="interactions" value="555"/>
</dbReference>
<evidence type="ECO:0000256" key="3">
    <source>
        <dbReference type="ARBA" id="ARBA00005885"/>
    </source>
</evidence>
<dbReference type="Proteomes" id="UP000001514">
    <property type="component" value="Unassembled WGS sequence"/>
</dbReference>
<feature type="domain" description="TPX2 central" evidence="12">
    <location>
        <begin position="258"/>
        <end position="355"/>
    </location>
</feature>
<evidence type="ECO:0000256" key="5">
    <source>
        <dbReference type="ARBA" id="ARBA00022701"/>
    </source>
</evidence>
<evidence type="ECO:0000256" key="8">
    <source>
        <dbReference type="SAM" id="Coils"/>
    </source>
</evidence>
<evidence type="ECO:0000256" key="2">
    <source>
        <dbReference type="ARBA" id="ARBA00004186"/>
    </source>
</evidence>
<feature type="region of interest" description="Disordered" evidence="9">
    <location>
        <begin position="577"/>
        <end position="604"/>
    </location>
</feature>
<dbReference type="GO" id="GO:0030295">
    <property type="term" value="F:protein kinase activator activity"/>
    <property type="evidence" value="ECO:0000318"/>
    <property type="project" value="GO_Central"/>
</dbReference>
<dbReference type="GO" id="GO:0008017">
    <property type="term" value="F:microtubule binding"/>
    <property type="evidence" value="ECO:0000318"/>
    <property type="project" value="GO_Central"/>
</dbReference>
<dbReference type="InParanoid" id="D8SMP2"/>
<evidence type="ECO:0000256" key="10">
    <source>
        <dbReference type="SAM" id="Phobius"/>
    </source>
</evidence>
<keyword evidence="6" id="KW-0206">Cytoskeleton</keyword>
<dbReference type="InterPro" id="IPR027329">
    <property type="entry name" value="TPX2_C"/>
</dbReference>
<accession>D8SMP2</accession>
<feature type="domain" description="TPX2 C-terminal" evidence="11">
    <location>
        <begin position="491"/>
        <end position="567"/>
    </location>
</feature>
<dbReference type="eggNOG" id="ENOG502QVQS">
    <property type="taxonomic scope" value="Eukaryota"/>
</dbReference>
<dbReference type="EMBL" id="GL377628">
    <property type="protein sequence ID" value="EFJ14217.1"/>
    <property type="molecule type" value="Genomic_DNA"/>
</dbReference>
<keyword evidence="10" id="KW-0812">Transmembrane</keyword>
<evidence type="ECO:0000256" key="4">
    <source>
        <dbReference type="ARBA" id="ARBA00022490"/>
    </source>
</evidence>
<feature type="transmembrane region" description="Helical" evidence="10">
    <location>
        <begin position="618"/>
        <end position="643"/>
    </location>
</feature>
<feature type="domain" description="TPX2 C-terminal" evidence="11">
    <location>
        <begin position="440"/>
        <end position="487"/>
    </location>
</feature>
<evidence type="ECO:0000313" key="14">
    <source>
        <dbReference type="Proteomes" id="UP000001514"/>
    </source>
</evidence>
<dbReference type="PANTHER" id="PTHR14326:SF44">
    <property type="entry name" value="TARGETING PROTEIN FOR XKLP2"/>
    <property type="match status" value="1"/>
</dbReference>
<comment type="similarity">
    <text evidence="3">Belongs to the TPX2 family.</text>
</comment>
<dbReference type="Pfam" id="PF06886">
    <property type="entry name" value="TPX2"/>
    <property type="match status" value="2"/>
</dbReference>
<reference evidence="13 14" key="1">
    <citation type="journal article" date="2011" name="Science">
        <title>The Selaginella genome identifies genetic changes associated with the evolution of vascular plants.</title>
        <authorList>
            <person name="Banks J.A."/>
            <person name="Nishiyama T."/>
            <person name="Hasebe M."/>
            <person name="Bowman J.L."/>
            <person name="Gribskov M."/>
            <person name="dePamphilis C."/>
            <person name="Albert V.A."/>
            <person name="Aono N."/>
            <person name="Aoyama T."/>
            <person name="Ambrose B.A."/>
            <person name="Ashton N.W."/>
            <person name="Axtell M.J."/>
            <person name="Barker E."/>
            <person name="Barker M.S."/>
            <person name="Bennetzen J.L."/>
            <person name="Bonawitz N.D."/>
            <person name="Chapple C."/>
            <person name="Cheng C."/>
            <person name="Correa L.G."/>
            <person name="Dacre M."/>
            <person name="DeBarry J."/>
            <person name="Dreyer I."/>
            <person name="Elias M."/>
            <person name="Engstrom E.M."/>
            <person name="Estelle M."/>
            <person name="Feng L."/>
            <person name="Finet C."/>
            <person name="Floyd S.K."/>
            <person name="Frommer W.B."/>
            <person name="Fujita T."/>
            <person name="Gramzow L."/>
            <person name="Gutensohn M."/>
            <person name="Harholt J."/>
            <person name="Hattori M."/>
            <person name="Heyl A."/>
            <person name="Hirai T."/>
            <person name="Hiwatashi Y."/>
            <person name="Ishikawa M."/>
            <person name="Iwata M."/>
            <person name="Karol K.G."/>
            <person name="Koehler B."/>
            <person name="Kolukisaoglu U."/>
            <person name="Kubo M."/>
            <person name="Kurata T."/>
            <person name="Lalonde S."/>
            <person name="Li K."/>
            <person name="Li Y."/>
            <person name="Litt A."/>
            <person name="Lyons E."/>
            <person name="Manning G."/>
            <person name="Maruyama T."/>
            <person name="Michael T.P."/>
            <person name="Mikami K."/>
            <person name="Miyazaki S."/>
            <person name="Morinaga S."/>
            <person name="Murata T."/>
            <person name="Mueller-Roeber B."/>
            <person name="Nelson D.R."/>
            <person name="Obara M."/>
            <person name="Oguri Y."/>
            <person name="Olmstead R.G."/>
            <person name="Onodera N."/>
            <person name="Petersen B.L."/>
            <person name="Pils B."/>
            <person name="Prigge M."/>
            <person name="Rensing S.A."/>
            <person name="Riano-Pachon D.M."/>
            <person name="Roberts A.W."/>
            <person name="Sato Y."/>
            <person name="Scheller H.V."/>
            <person name="Schulz B."/>
            <person name="Schulz C."/>
            <person name="Shakirov E.V."/>
            <person name="Shibagaki N."/>
            <person name="Shinohara N."/>
            <person name="Shippen D.E."/>
            <person name="Soerensen I."/>
            <person name="Sotooka R."/>
            <person name="Sugimoto N."/>
            <person name="Sugita M."/>
            <person name="Sumikawa N."/>
            <person name="Tanurdzic M."/>
            <person name="Theissen G."/>
            <person name="Ulvskov P."/>
            <person name="Wakazuki S."/>
            <person name="Weng J.K."/>
            <person name="Willats W.W."/>
            <person name="Wipf D."/>
            <person name="Wolf P.G."/>
            <person name="Yang L."/>
            <person name="Zimmer A.D."/>
            <person name="Zhu Q."/>
            <person name="Mitros T."/>
            <person name="Hellsten U."/>
            <person name="Loque D."/>
            <person name="Otillar R."/>
            <person name="Salamov A."/>
            <person name="Schmutz J."/>
            <person name="Shapiro H."/>
            <person name="Lindquist E."/>
            <person name="Lucas S."/>
            <person name="Rokhsar D."/>
            <person name="Grigoriev I.V."/>
        </authorList>
    </citation>
    <scope>NUCLEOTIDE SEQUENCE [LARGE SCALE GENOMIC DNA]</scope>
</reference>
<feature type="coiled-coil region" evidence="8">
    <location>
        <begin position="509"/>
        <end position="540"/>
    </location>
</feature>
<dbReference type="OMA" id="XGVPEKK"/>
<keyword evidence="10" id="KW-1133">Transmembrane helix</keyword>
<feature type="compositionally biased region" description="Basic and acidic residues" evidence="9">
    <location>
        <begin position="247"/>
        <end position="265"/>
    </location>
</feature>
<evidence type="ECO:0000256" key="7">
    <source>
        <dbReference type="ARBA" id="ARBA00023242"/>
    </source>
</evidence>
<dbReference type="Gramene" id="EFJ14217">
    <property type="protein sequence ID" value="EFJ14217"/>
    <property type="gene ID" value="SELMODRAFT_423729"/>
</dbReference>
<evidence type="ECO:0000313" key="13">
    <source>
        <dbReference type="EMBL" id="EFJ14217.1"/>
    </source>
</evidence>
<organism evidence="14">
    <name type="scientific">Selaginella moellendorffii</name>
    <name type="common">Spikemoss</name>
    <dbReference type="NCBI Taxonomy" id="88036"/>
    <lineage>
        <taxon>Eukaryota</taxon>
        <taxon>Viridiplantae</taxon>
        <taxon>Streptophyta</taxon>
        <taxon>Embryophyta</taxon>
        <taxon>Tracheophyta</taxon>
        <taxon>Lycopodiopsida</taxon>
        <taxon>Selaginellales</taxon>
        <taxon>Selaginellaceae</taxon>
        <taxon>Selaginella</taxon>
    </lineage>
</organism>
<dbReference type="GO" id="GO:0005819">
    <property type="term" value="C:spindle"/>
    <property type="evidence" value="ECO:0007669"/>
    <property type="project" value="UniProtKB-SubCell"/>
</dbReference>
<dbReference type="KEGG" id="smo:SELMODRAFT_423729"/>
<dbReference type="GO" id="GO:0060236">
    <property type="term" value="P:regulation of mitotic spindle organization"/>
    <property type="evidence" value="ECO:0007669"/>
    <property type="project" value="InterPro"/>
</dbReference>
<proteinExistence type="inferred from homology"/>
<comment type="subcellular location">
    <subcellularLocation>
        <location evidence="2">Cytoplasm</location>
        <location evidence="2">Cytoskeleton</location>
        <location evidence="2">Spindle</location>
    </subcellularLocation>
    <subcellularLocation>
        <location evidence="1">Nucleus</location>
    </subcellularLocation>
</comment>
<keyword evidence="10" id="KW-0472">Membrane</keyword>
<dbReference type="Pfam" id="PF12214">
    <property type="entry name" value="TPX2_importin"/>
    <property type="match status" value="2"/>
</dbReference>
<dbReference type="STRING" id="88036.D8SMP2"/>
<evidence type="ECO:0000256" key="1">
    <source>
        <dbReference type="ARBA" id="ARBA00004123"/>
    </source>
</evidence>
<dbReference type="InterPro" id="IPR009675">
    <property type="entry name" value="TPX2_fam"/>
</dbReference>
<dbReference type="PANTHER" id="PTHR14326">
    <property type="entry name" value="TARGETING PROTEIN FOR XKLP2"/>
    <property type="match status" value="1"/>
</dbReference>
<dbReference type="AlphaFoldDB" id="D8SMP2"/>
<name>D8SMP2_SELML</name>
<feature type="region of interest" description="Disordered" evidence="9">
    <location>
        <begin position="406"/>
        <end position="425"/>
    </location>
</feature>
<protein>
    <recommendedName>
        <fullName evidence="15">TPX2 C-terminal domain-containing protein</fullName>
    </recommendedName>
</protein>
<keyword evidence="4" id="KW-0963">Cytoplasm</keyword>
<keyword evidence="7" id="KW-0539">Nucleus</keyword>
<dbReference type="InterPro" id="IPR027330">
    <property type="entry name" value="TPX2_central_dom"/>
</dbReference>
<evidence type="ECO:0000256" key="6">
    <source>
        <dbReference type="ARBA" id="ARBA00023212"/>
    </source>
</evidence>
<feature type="region of interest" description="Disordered" evidence="9">
    <location>
        <begin position="240"/>
        <end position="275"/>
    </location>
</feature>